<dbReference type="EMBL" id="MU277327">
    <property type="protein sequence ID" value="KAI0054939.1"/>
    <property type="molecule type" value="Genomic_DNA"/>
</dbReference>
<organism evidence="1 2">
    <name type="scientific">Artomyces pyxidatus</name>
    <dbReference type="NCBI Taxonomy" id="48021"/>
    <lineage>
        <taxon>Eukaryota</taxon>
        <taxon>Fungi</taxon>
        <taxon>Dikarya</taxon>
        <taxon>Basidiomycota</taxon>
        <taxon>Agaricomycotina</taxon>
        <taxon>Agaricomycetes</taxon>
        <taxon>Russulales</taxon>
        <taxon>Auriscalpiaceae</taxon>
        <taxon>Artomyces</taxon>
    </lineage>
</organism>
<evidence type="ECO:0000313" key="2">
    <source>
        <dbReference type="Proteomes" id="UP000814140"/>
    </source>
</evidence>
<sequence>MTPEGTRAVLYKGDVSAPLRGLIPSPKSPLVYFLCFTMRSLDPSLPSISFVLSQSDSRPRHVRRRPSMLIHRSKSSPSFSPHRPLYPPQLDSDFLMNTVDYRFAPPPRPPSRSSFALPRNIFDTEEVEIEIIPASPIESESSLSSYTSTSSSSSARRKLRAYLQVCVPRSAGG</sequence>
<keyword evidence="2" id="KW-1185">Reference proteome</keyword>
<name>A0ACB8SEH0_9AGAM</name>
<reference evidence="1" key="1">
    <citation type="submission" date="2021-03" db="EMBL/GenBank/DDBJ databases">
        <authorList>
            <consortium name="DOE Joint Genome Institute"/>
            <person name="Ahrendt S."/>
            <person name="Looney B.P."/>
            <person name="Miyauchi S."/>
            <person name="Morin E."/>
            <person name="Drula E."/>
            <person name="Courty P.E."/>
            <person name="Chicoki N."/>
            <person name="Fauchery L."/>
            <person name="Kohler A."/>
            <person name="Kuo A."/>
            <person name="Labutti K."/>
            <person name="Pangilinan J."/>
            <person name="Lipzen A."/>
            <person name="Riley R."/>
            <person name="Andreopoulos W."/>
            <person name="He G."/>
            <person name="Johnson J."/>
            <person name="Barry K.W."/>
            <person name="Grigoriev I.V."/>
            <person name="Nagy L."/>
            <person name="Hibbett D."/>
            <person name="Henrissat B."/>
            <person name="Matheny P.B."/>
            <person name="Labbe J."/>
            <person name="Martin F."/>
        </authorList>
    </citation>
    <scope>NUCLEOTIDE SEQUENCE</scope>
    <source>
        <strain evidence="1">HHB10654</strain>
    </source>
</reference>
<gene>
    <name evidence="1" type="ORF">BV25DRAFT_352293</name>
</gene>
<accession>A0ACB8SEH0</accession>
<proteinExistence type="predicted"/>
<evidence type="ECO:0000313" key="1">
    <source>
        <dbReference type="EMBL" id="KAI0054939.1"/>
    </source>
</evidence>
<dbReference type="Proteomes" id="UP000814140">
    <property type="component" value="Unassembled WGS sequence"/>
</dbReference>
<comment type="caution">
    <text evidence="1">The sequence shown here is derived from an EMBL/GenBank/DDBJ whole genome shotgun (WGS) entry which is preliminary data.</text>
</comment>
<reference evidence="1" key="2">
    <citation type="journal article" date="2022" name="New Phytol.">
        <title>Evolutionary transition to the ectomycorrhizal habit in the genomes of a hyperdiverse lineage of mushroom-forming fungi.</title>
        <authorList>
            <person name="Looney B."/>
            <person name="Miyauchi S."/>
            <person name="Morin E."/>
            <person name="Drula E."/>
            <person name="Courty P.E."/>
            <person name="Kohler A."/>
            <person name="Kuo A."/>
            <person name="LaButti K."/>
            <person name="Pangilinan J."/>
            <person name="Lipzen A."/>
            <person name="Riley R."/>
            <person name="Andreopoulos W."/>
            <person name="He G."/>
            <person name="Johnson J."/>
            <person name="Nolan M."/>
            <person name="Tritt A."/>
            <person name="Barry K.W."/>
            <person name="Grigoriev I.V."/>
            <person name="Nagy L.G."/>
            <person name="Hibbett D."/>
            <person name="Henrissat B."/>
            <person name="Matheny P.B."/>
            <person name="Labbe J."/>
            <person name="Martin F.M."/>
        </authorList>
    </citation>
    <scope>NUCLEOTIDE SEQUENCE</scope>
    <source>
        <strain evidence="1">HHB10654</strain>
    </source>
</reference>
<protein>
    <submittedName>
        <fullName evidence="1">Uncharacterized protein</fullName>
    </submittedName>
</protein>